<proteinExistence type="predicted"/>
<evidence type="ECO:0000313" key="2">
    <source>
        <dbReference type="EMBL" id="KAI9275530.1"/>
    </source>
</evidence>
<dbReference type="InterPro" id="IPR012340">
    <property type="entry name" value="NA-bd_OB-fold"/>
</dbReference>
<accession>A0AAD5PIJ1</accession>
<sequence>MAPTALHATILQATTRNMIFRKCATCGSKVLGIAQNHDIGAAGVLYYCQECDKDAEAYKANYELNMTVSVSNGERLQHVVAYDNVVGVLLGCTAEKLGELLLDKPTLLDEIEEKLIGMKCHFVARQDKKKGKGKKNSSEKITLEAIIPADPLYQPIFVEEET</sequence>
<dbReference type="AlphaFoldDB" id="A0AAD5PIJ1"/>
<gene>
    <name evidence="2" type="ORF">BDA99DRAFT_495721</name>
</gene>
<dbReference type="Proteomes" id="UP001209540">
    <property type="component" value="Unassembled WGS sequence"/>
</dbReference>
<evidence type="ECO:0000259" key="1">
    <source>
        <dbReference type="Pfam" id="PF08646"/>
    </source>
</evidence>
<keyword evidence="3" id="KW-1185">Reference proteome</keyword>
<dbReference type="InterPro" id="IPR013955">
    <property type="entry name" value="Rep_factor-A_C"/>
</dbReference>
<feature type="domain" description="Replication factor A C-terminal" evidence="1">
    <location>
        <begin position="6"/>
        <end position="130"/>
    </location>
</feature>
<reference evidence="2" key="1">
    <citation type="journal article" date="2022" name="IScience">
        <title>Evolution of zygomycete secretomes and the origins of terrestrial fungal ecologies.</title>
        <authorList>
            <person name="Chang Y."/>
            <person name="Wang Y."/>
            <person name="Mondo S."/>
            <person name="Ahrendt S."/>
            <person name="Andreopoulos W."/>
            <person name="Barry K."/>
            <person name="Beard J."/>
            <person name="Benny G.L."/>
            <person name="Blankenship S."/>
            <person name="Bonito G."/>
            <person name="Cuomo C."/>
            <person name="Desiro A."/>
            <person name="Gervers K.A."/>
            <person name="Hundley H."/>
            <person name="Kuo A."/>
            <person name="LaButti K."/>
            <person name="Lang B.F."/>
            <person name="Lipzen A."/>
            <person name="O'Donnell K."/>
            <person name="Pangilinan J."/>
            <person name="Reynolds N."/>
            <person name="Sandor L."/>
            <person name="Smith M.E."/>
            <person name="Tsang A."/>
            <person name="Grigoriev I.V."/>
            <person name="Stajich J.E."/>
            <person name="Spatafora J.W."/>
        </authorList>
    </citation>
    <scope>NUCLEOTIDE SEQUENCE</scope>
    <source>
        <strain evidence="2">RSA 2281</strain>
    </source>
</reference>
<comment type="caution">
    <text evidence="2">The sequence shown here is derived from an EMBL/GenBank/DDBJ whole genome shotgun (WGS) entry which is preliminary data.</text>
</comment>
<evidence type="ECO:0000313" key="3">
    <source>
        <dbReference type="Proteomes" id="UP001209540"/>
    </source>
</evidence>
<dbReference type="SUPFAM" id="SSF50249">
    <property type="entry name" value="Nucleic acid-binding proteins"/>
    <property type="match status" value="1"/>
</dbReference>
<dbReference type="EMBL" id="JAIXMP010000003">
    <property type="protein sequence ID" value="KAI9275530.1"/>
    <property type="molecule type" value="Genomic_DNA"/>
</dbReference>
<dbReference type="Gene3D" id="2.40.50.140">
    <property type="entry name" value="Nucleic acid-binding proteins"/>
    <property type="match status" value="1"/>
</dbReference>
<name>A0AAD5PIJ1_9FUNG</name>
<dbReference type="Pfam" id="PF08646">
    <property type="entry name" value="Rep_fac-A_C"/>
    <property type="match status" value="1"/>
</dbReference>
<organism evidence="2 3">
    <name type="scientific">Phascolomyces articulosus</name>
    <dbReference type="NCBI Taxonomy" id="60185"/>
    <lineage>
        <taxon>Eukaryota</taxon>
        <taxon>Fungi</taxon>
        <taxon>Fungi incertae sedis</taxon>
        <taxon>Mucoromycota</taxon>
        <taxon>Mucoromycotina</taxon>
        <taxon>Mucoromycetes</taxon>
        <taxon>Mucorales</taxon>
        <taxon>Lichtheimiaceae</taxon>
        <taxon>Phascolomyces</taxon>
    </lineage>
</organism>
<reference evidence="2" key="2">
    <citation type="submission" date="2023-02" db="EMBL/GenBank/DDBJ databases">
        <authorList>
            <consortium name="DOE Joint Genome Institute"/>
            <person name="Mondo S.J."/>
            <person name="Chang Y."/>
            <person name="Wang Y."/>
            <person name="Ahrendt S."/>
            <person name="Andreopoulos W."/>
            <person name="Barry K."/>
            <person name="Beard J."/>
            <person name="Benny G.L."/>
            <person name="Blankenship S."/>
            <person name="Bonito G."/>
            <person name="Cuomo C."/>
            <person name="Desiro A."/>
            <person name="Gervers K.A."/>
            <person name="Hundley H."/>
            <person name="Kuo A."/>
            <person name="LaButti K."/>
            <person name="Lang B.F."/>
            <person name="Lipzen A."/>
            <person name="O'Donnell K."/>
            <person name="Pangilinan J."/>
            <person name="Reynolds N."/>
            <person name="Sandor L."/>
            <person name="Smith M.W."/>
            <person name="Tsang A."/>
            <person name="Grigoriev I.V."/>
            <person name="Stajich J.E."/>
            <person name="Spatafora J.W."/>
        </authorList>
    </citation>
    <scope>NUCLEOTIDE SEQUENCE</scope>
    <source>
        <strain evidence="2">RSA 2281</strain>
    </source>
</reference>
<protein>
    <recommendedName>
        <fullName evidence="1">Replication factor A C-terminal domain-containing protein</fullName>
    </recommendedName>
</protein>